<evidence type="ECO:0000313" key="13">
    <source>
        <dbReference type="RefSeq" id="XP_018016422.1"/>
    </source>
</evidence>
<feature type="compositionally biased region" description="Basic and acidic residues" evidence="9">
    <location>
        <begin position="1106"/>
        <end position="1139"/>
    </location>
</feature>
<feature type="region of interest" description="Disordered" evidence="9">
    <location>
        <begin position="1081"/>
        <end position="1139"/>
    </location>
</feature>
<evidence type="ECO:0000259" key="10">
    <source>
        <dbReference type="Pfam" id="PF04547"/>
    </source>
</evidence>
<keyword evidence="4 8" id="KW-0812">Transmembrane</keyword>
<evidence type="ECO:0000256" key="6">
    <source>
        <dbReference type="ARBA" id="ARBA00023136"/>
    </source>
</evidence>
<protein>
    <recommendedName>
        <fullName evidence="8">Anoctamin</fullName>
    </recommendedName>
</protein>
<keyword evidence="12" id="KW-1185">Reference proteome</keyword>
<dbReference type="GO" id="GO:0046983">
    <property type="term" value="F:protein dimerization activity"/>
    <property type="evidence" value="ECO:0007669"/>
    <property type="project" value="InterPro"/>
</dbReference>
<dbReference type="InterPro" id="IPR032394">
    <property type="entry name" value="Anoct_dimer"/>
</dbReference>
<evidence type="ECO:0000256" key="7">
    <source>
        <dbReference type="ARBA" id="ARBA00023180"/>
    </source>
</evidence>
<comment type="similarity">
    <text evidence="2 8">Belongs to the anoctamin family.</text>
</comment>
<evidence type="ECO:0000256" key="8">
    <source>
        <dbReference type="RuleBase" id="RU280814"/>
    </source>
</evidence>
<dbReference type="Pfam" id="PF04547">
    <property type="entry name" value="Anoctamin"/>
    <property type="match status" value="1"/>
</dbReference>
<feature type="transmembrane region" description="Helical" evidence="8">
    <location>
        <begin position="866"/>
        <end position="892"/>
    </location>
</feature>
<evidence type="ECO:0000256" key="5">
    <source>
        <dbReference type="ARBA" id="ARBA00022989"/>
    </source>
</evidence>
<dbReference type="RefSeq" id="XP_018016422.1">
    <property type="nucleotide sequence ID" value="XM_018160933.2"/>
</dbReference>
<feature type="transmembrane region" description="Helical" evidence="8">
    <location>
        <begin position="747"/>
        <end position="765"/>
    </location>
</feature>
<feature type="domain" description="Anoctamin transmembrane" evidence="10">
    <location>
        <begin position="484"/>
        <end position="1057"/>
    </location>
</feature>
<dbReference type="CTD" id="42340"/>
<feature type="transmembrane region" description="Helical" evidence="8">
    <location>
        <begin position="1013"/>
        <end position="1043"/>
    </location>
</feature>
<organism evidence="12 13">
    <name type="scientific">Hyalella azteca</name>
    <name type="common">Amphipod</name>
    <dbReference type="NCBI Taxonomy" id="294128"/>
    <lineage>
        <taxon>Eukaryota</taxon>
        <taxon>Metazoa</taxon>
        <taxon>Ecdysozoa</taxon>
        <taxon>Arthropoda</taxon>
        <taxon>Crustacea</taxon>
        <taxon>Multicrustacea</taxon>
        <taxon>Malacostraca</taxon>
        <taxon>Eumalacostraca</taxon>
        <taxon>Peracarida</taxon>
        <taxon>Amphipoda</taxon>
        <taxon>Senticaudata</taxon>
        <taxon>Talitrida</taxon>
        <taxon>Talitroidea</taxon>
        <taxon>Hyalellidae</taxon>
        <taxon>Hyalella</taxon>
    </lineage>
</organism>
<evidence type="ECO:0000256" key="1">
    <source>
        <dbReference type="ARBA" id="ARBA00004651"/>
    </source>
</evidence>
<evidence type="ECO:0000313" key="12">
    <source>
        <dbReference type="Proteomes" id="UP000694843"/>
    </source>
</evidence>
<reference evidence="13" key="1">
    <citation type="submission" date="2025-08" db="UniProtKB">
        <authorList>
            <consortium name="RefSeq"/>
        </authorList>
    </citation>
    <scope>IDENTIFICATION</scope>
    <source>
        <tissue evidence="13">Whole organism</tissue>
    </source>
</reference>
<comment type="subcellular location">
    <subcellularLocation>
        <location evidence="1">Cell membrane</location>
        <topology evidence="1">Multi-pass membrane protein</topology>
    </subcellularLocation>
    <subcellularLocation>
        <location evidence="8">Membrane</location>
        <topology evidence="8">Multi-pass membrane protein</topology>
    </subcellularLocation>
</comment>
<dbReference type="InterPro" id="IPR049452">
    <property type="entry name" value="Anoctamin_TM"/>
</dbReference>
<name>A0A8B7NRT6_HYAAZ</name>
<evidence type="ECO:0000256" key="9">
    <source>
        <dbReference type="SAM" id="MobiDB-lite"/>
    </source>
</evidence>
<feature type="domain" description="Anoctamin dimerisation" evidence="11">
    <location>
        <begin position="226"/>
        <end position="481"/>
    </location>
</feature>
<keyword evidence="5 8" id="KW-1133">Transmembrane helix</keyword>
<comment type="caution">
    <text evidence="8">Lacks conserved residue(s) required for the propagation of feature annotation.</text>
</comment>
<keyword evidence="3" id="KW-1003">Cell membrane</keyword>
<feature type="transmembrane region" description="Helical" evidence="8">
    <location>
        <begin position="492"/>
        <end position="521"/>
    </location>
</feature>
<dbReference type="Pfam" id="PF16178">
    <property type="entry name" value="Anoct_dimer"/>
    <property type="match status" value="1"/>
</dbReference>
<dbReference type="GeneID" id="108673146"/>
<dbReference type="InterPro" id="IPR007632">
    <property type="entry name" value="Anoctamin"/>
</dbReference>
<evidence type="ECO:0000259" key="11">
    <source>
        <dbReference type="Pfam" id="PF16178"/>
    </source>
</evidence>
<dbReference type="OMA" id="HAITRIS"/>
<evidence type="ECO:0000256" key="4">
    <source>
        <dbReference type="ARBA" id="ARBA00022692"/>
    </source>
</evidence>
<evidence type="ECO:0000256" key="2">
    <source>
        <dbReference type="ARBA" id="ARBA00009671"/>
    </source>
</evidence>
<dbReference type="AlphaFoldDB" id="A0A8B7NRT6"/>
<gene>
    <name evidence="13" type="primary">LOC108673146</name>
</gene>
<dbReference type="GO" id="GO:0005254">
    <property type="term" value="F:chloride channel activity"/>
    <property type="evidence" value="ECO:0007669"/>
    <property type="project" value="TreeGrafter"/>
</dbReference>
<feature type="transmembrane region" description="Helical" evidence="8">
    <location>
        <begin position="929"/>
        <end position="953"/>
    </location>
</feature>
<sequence length="1139" mass="131191">MSLFDEALNQLVELLPKLGSEKRCRRGHHHNRRNSSSSIFSRVYNRWRHPETDADITEPSAAISLLPVAAAVAHASCQTLDSRPAHEQLLLTYINKRTATSSSPPRSKECLVMSLRDSDSGTDEDFVTPLQSLHASRHVLSPISRSTSLYLSASDIPVLETCASAGCSSPMSAADRATSPCMSADHITDMDDLQLMDHQTHPTPDIEDTHELTAPRLNGPNHSFTLRDGMRSIDYVLVWQETSEDLPHDDDDEQLTAQQLQKRLHKKEMIDMHAKRRLIFEGNLVEEGIVLEEDRVNDVPLRFVKIHVPMEVCCRYAEILKLRMPMKEKLDPYFMKQRFVLHFPGLPALEISTPAVLQDVSDVISRMFNFVLNDPAHFPPMDRHFTAVYSRDREYLFNVNDEFFSAAIRARILDFILRRKRFGADDEGDDFAFGIEKLLSDGTYVAAYPIHEGDFQSGQNSRAILYKHWASIRNFYKYQPLDHIRRYFGVKIALYFAWLGFYTYMLIPASIVGFLCFLYAASTINLHQPSNDICNQELARHIEMCPLCDKFCGYWNLNDTCFHAKFTYLVDNPATVFFAVFMSFWAALFLEMWKRYSAEISHRWDLTGFDIQEEHPRPQYLARLAHIKKKTVNIVTKTIEPRPPFWRMRVPGVLLSASSVLLLVMMAFVAVVAVILYRMSMLAALSIHGETVITSYAIIFTSTTAAVINLICIMIFNQVYARMAESLTEMELQRTQTEFDDSLTLKIYLLQFINYYASIFYIAFIKGKMVGYPGNYNRFFGSRQEECSPGGCLLELSVQLAIIMVGKQAMNTVVEMILPKMWQWYKMLTVPQHQRDTHTSWPQWAKDFKLIDFDPRGLFPEYLEMVLQYGFVTIFVSSFPLAPLFAFVNNVLEVRLDAKKLLTNYRRPVPQRVKDIGVWFRILDSIGKFAVITNAFIIAFTSNFIPELVYMHVVSTDNSLKGFLNHSLSVFEVNDYPPQYKPPYDPAENVTICRYPDYRNPPGSEREYKYAPIFWHILAARFAFVVVFENVVCVVILLVKWLIPDMPFRLKEQIRREAYMTNELIVEQELQMAREAATLAQTPQDGDSNKHMQRLQRQSSAPALSVRERKPANSTRTNHDYLREEFFESESPDKALKNP</sequence>
<keyword evidence="6 8" id="KW-0472">Membrane</keyword>
<feature type="transmembrane region" description="Helical" evidence="8">
    <location>
        <begin position="696"/>
        <end position="716"/>
    </location>
</feature>
<evidence type="ECO:0000256" key="3">
    <source>
        <dbReference type="ARBA" id="ARBA00022475"/>
    </source>
</evidence>
<feature type="transmembrane region" description="Helical" evidence="8">
    <location>
        <begin position="652"/>
        <end position="676"/>
    </location>
</feature>
<dbReference type="Proteomes" id="UP000694843">
    <property type="component" value="Unplaced"/>
</dbReference>
<dbReference type="OrthoDB" id="296386at2759"/>
<dbReference type="PANTHER" id="PTHR12308:SF83">
    <property type="entry name" value="ANOCTAMIN"/>
    <property type="match status" value="1"/>
</dbReference>
<accession>A0A8B7NRT6</accession>
<proteinExistence type="inferred from homology"/>
<dbReference type="GO" id="GO:0005886">
    <property type="term" value="C:plasma membrane"/>
    <property type="evidence" value="ECO:0007669"/>
    <property type="project" value="UniProtKB-SubCell"/>
</dbReference>
<dbReference type="PANTHER" id="PTHR12308">
    <property type="entry name" value="ANOCTAMIN"/>
    <property type="match status" value="1"/>
</dbReference>
<dbReference type="KEGG" id="hazt:108673146"/>
<keyword evidence="7" id="KW-0325">Glycoprotein</keyword>